<comment type="similarity">
    <text evidence="1">Belongs to the protein kinase superfamily. AGC Ser/Thr protein kinase family. RAC subfamily.</text>
</comment>
<dbReference type="SUPFAM" id="SSF56112">
    <property type="entry name" value="Protein kinase-like (PK-like)"/>
    <property type="match status" value="1"/>
</dbReference>
<dbReference type="KEGG" id="acan:ACA1_125800"/>
<evidence type="ECO:0000256" key="6">
    <source>
        <dbReference type="ARBA" id="ARBA00022777"/>
    </source>
</evidence>
<keyword evidence="4" id="KW-0808">Transferase</keyword>
<dbReference type="OrthoDB" id="63267at2759"/>
<dbReference type="PROSITE" id="PS00108">
    <property type="entry name" value="PROTEIN_KINASE_ST"/>
    <property type="match status" value="1"/>
</dbReference>
<dbReference type="InterPro" id="IPR045270">
    <property type="entry name" value="STKc_AGC"/>
</dbReference>
<keyword evidence="7" id="KW-0067">ATP-binding</keyword>
<keyword evidence="5" id="KW-0547">Nucleotide-binding</keyword>
<dbReference type="GO" id="GO:0005524">
    <property type="term" value="F:ATP binding"/>
    <property type="evidence" value="ECO:0007669"/>
    <property type="project" value="UniProtKB-KW"/>
</dbReference>
<sequence length="367" mass="42177">MKTVEDIQPVRYKKKNCFEVHTPGRIYYFSADSRQLVNQWIDALRRSRDTLHGIEPSKPPQVLAKAHVNDFQALCVIGRGSFGKVRHKTSGKIFAMKVLNKKAVMDRNEMKHLKAEKSILMKLESPFLVKLYFSFQTAEKFYFVMDYINGGELFSHLQKKKKFKPDRARFYSAEILLGLEYLHNQGIIYRDLKPENLLLTAEGHICMTDFGISKEGFVGKDVRTATVCGTPEYFAPELLEGKGYGKEVDWWSFGTLLYEMLTGQPPFFNDDRAVMYSKIMNEKLQLPSKIGEIKAHPFFKTIDWQKLAEQKVTPPYNDPMSVAMIDPTFTSERVRESPAGKMDPEMAMQAHLDDFTYVAPCAVQPTH</sequence>
<dbReference type="InterPro" id="IPR000961">
    <property type="entry name" value="AGC-kinase_C"/>
</dbReference>
<evidence type="ECO:0000256" key="7">
    <source>
        <dbReference type="ARBA" id="ARBA00022840"/>
    </source>
</evidence>
<dbReference type="FunFam" id="3.30.200.20:FF:000042">
    <property type="entry name" value="Aurora kinase A"/>
    <property type="match status" value="1"/>
</dbReference>
<dbReference type="Gene3D" id="2.30.29.30">
    <property type="entry name" value="Pleckstrin-homology domain (PH domain)/Phosphotyrosine-binding domain (PTB)"/>
    <property type="match status" value="1"/>
</dbReference>
<feature type="domain" description="AGC-kinase C-terminal" evidence="10">
    <location>
        <begin position="300"/>
        <end position="367"/>
    </location>
</feature>
<dbReference type="RefSeq" id="XP_004336699.1">
    <property type="nucleotide sequence ID" value="XM_004336651.1"/>
</dbReference>
<dbReference type="VEuPathDB" id="AmoebaDB:ACA1_125800"/>
<dbReference type="FunFam" id="1.10.510.10:FF:000048">
    <property type="entry name" value="Protein kinase C"/>
    <property type="match status" value="1"/>
</dbReference>
<dbReference type="SUPFAM" id="SSF50729">
    <property type="entry name" value="PH domain-like"/>
    <property type="match status" value="1"/>
</dbReference>
<dbReference type="AlphaFoldDB" id="L8GRD5"/>
<keyword evidence="12" id="KW-1185">Reference proteome</keyword>
<dbReference type="PROSITE" id="PS50011">
    <property type="entry name" value="PROTEIN_KINASE_DOM"/>
    <property type="match status" value="1"/>
</dbReference>
<evidence type="ECO:0000313" key="12">
    <source>
        <dbReference type="Proteomes" id="UP000011083"/>
    </source>
</evidence>
<dbReference type="PANTHER" id="PTHR24351">
    <property type="entry name" value="RIBOSOMAL PROTEIN S6 KINASE"/>
    <property type="match status" value="1"/>
</dbReference>
<dbReference type="InterPro" id="IPR008271">
    <property type="entry name" value="Ser/Thr_kinase_AS"/>
</dbReference>
<keyword evidence="6 11" id="KW-0418">Kinase</keyword>
<dbReference type="PROSITE" id="PS51285">
    <property type="entry name" value="AGC_KINASE_CTER"/>
    <property type="match status" value="1"/>
</dbReference>
<keyword evidence="3" id="KW-0597">Phosphoprotein</keyword>
<reference evidence="11 12" key="1">
    <citation type="journal article" date="2013" name="Genome Biol.">
        <title>Genome of Acanthamoeba castellanii highlights extensive lateral gene transfer and early evolution of tyrosine kinase signaling.</title>
        <authorList>
            <person name="Clarke M."/>
            <person name="Lohan A.J."/>
            <person name="Liu B."/>
            <person name="Lagkouvardos I."/>
            <person name="Roy S."/>
            <person name="Zafar N."/>
            <person name="Bertelli C."/>
            <person name="Schilde C."/>
            <person name="Kianianmomeni A."/>
            <person name="Burglin T.R."/>
            <person name="Frech C."/>
            <person name="Turcotte B."/>
            <person name="Kopec K.O."/>
            <person name="Synnott J.M."/>
            <person name="Choo C."/>
            <person name="Paponov I."/>
            <person name="Finkler A."/>
            <person name="Soon Heng Tan C."/>
            <person name="Hutchins A.P."/>
            <person name="Weinmeier T."/>
            <person name="Rattei T."/>
            <person name="Chu J.S."/>
            <person name="Gimenez G."/>
            <person name="Irimia M."/>
            <person name="Rigden D.J."/>
            <person name="Fitzpatrick D.A."/>
            <person name="Lorenzo-Morales J."/>
            <person name="Bateman A."/>
            <person name="Chiu C.H."/>
            <person name="Tang P."/>
            <person name="Hegemann P."/>
            <person name="Fromm H."/>
            <person name="Raoult D."/>
            <person name="Greub G."/>
            <person name="Miranda-Saavedra D."/>
            <person name="Chen N."/>
            <person name="Nash P."/>
            <person name="Ginger M.L."/>
            <person name="Horn M."/>
            <person name="Schaap P."/>
            <person name="Caler L."/>
            <person name="Loftus B."/>
        </authorList>
    </citation>
    <scope>NUCLEOTIDE SEQUENCE [LARGE SCALE GENOMIC DNA]</scope>
    <source>
        <strain evidence="11 12">Neff</strain>
    </source>
</reference>
<dbReference type="CDD" id="cd05123">
    <property type="entry name" value="STKc_AGC"/>
    <property type="match status" value="1"/>
</dbReference>
<dbReference type="InterPro" id="IPR011993">
    <property type="entry name" value="PH-like_dom_sf"/>
</dbReference>
<evidence type="ECO:0000259" key="9">
    <source>
        <dbReference type="PROSITE" id="PS50011"/>
    </source>
</evidence>
<evidence type="ECO:0000256" key="4">
    <source>
        <dbReference type="ARBA" id="ARBA00022679"/>
    </source>
</evidence>
<evidence type="ECO:0000259" key="8">
    <source>
        <dbReference type="PROSITE" id="PS50003"/>
    </source>
</evidence>
<dbReference type="OMA" id="KEDKMIN"/>
<evidence type="ECO:0000256" key="1">
    <source>
        <dbReference type="ARBA" id="ARBA00006935"/>
    </source>
</evidence>
<dbReference type="Gene3D" id="1.10.510.10">
    <property type="entry name" value="Transferase(Phosphotransferase) domain 1"/>
    <property type="match status" value="2"/>
</dbReference>
<dbReference type="InterPro" id="IPR011009">
    <property type="entry name" value="Kinase-like_dom_sf"/>
</dbReference>
<evidence type="ECO:0000313" key="11">
    <source>
        <dbReference type="EMBL" id="ELR14686.1"/>
    </source>
</evidence>
<dbReference type="SMART" id="SM00133">
    <property type="entry name" value="S_TK_X"/>
    <property type="match status" value="1"/>
</dbReference>
<keyword evidence="2" id="KW-0723">Serine/threonine-protein kinase</keyword>
<feature type="domain" description="PH" evidence="8">
    <location>
        <begin position="1"/>
        <end position="49"/>
    </location>
</feature>
<organism evidence="11 12">
    <name type="scientific">Acanthamoeba castellanii (strain ATCC 30010 / Neff)</name>
    <dbReference type="NCBI Taxonomy" id="1257118"/>
    <lineage>
        <taxon>Eukaryota</taxon>
        <taxon>Amoebozoa</taxon>
        <taxon>Discosea</taxon>
        <taxon>Longamoebia</taxon>
        <taxon>Centramoebida</taxon>
        <taxon>Acanthamoebidae</taxon>
        <taxon>Acanthamoeba</taxon>
    </lineage>
</organism>
<dbReference type="InterPro" id="IPR000719">
    <property type="entry name" value="Prot_kinase_dom"/>
</dbReference>
<dbReference type="Pfam" id="PF00069">
    <property type="entry name" value="Pkinase"/>
    <property type="match status" value="1"/>
</dbReference>
<evidence type="ECO:0000256" key="5">
    <source>
        <dbReference type="ARBA" id="ARBA00022741"/>
    </source>
</evidence>
<dbReference type="GO" id="GO:0004674">
    <property type="term" value="F:protein serine/threonine kinase activity"/>
    <property type="evidence" value="ECO:0007669"/>
    <property type="project" value="UniProtKB-KW"/>
</dbReference>
<proteinExistence type="inferred from homology"/>
<accession>L8GRD5</accession>
<dbReference type="InterPro" id="IPR001849">
    <property type="entry name" value="PH_domain"/>
</dbReference>
<evidence type="ECO:0000256" key="3">
    <source>
        <dbReference type="ARBA" id="ARBA00022553"/>
    </source>
</evidence>
<gene>
    <name evidence="11" type="ORF">ACA1_125800</name>
</gene>
<dbReference type="STRING" id="1257118.L8GRD5"/>
<dbReference type="GeneID" id="14915275"/>
<dbReference type="PROSITE" id="PS50003">
    <property type="entry name" value="PH_DOMAIN"/>
    <property type="match status" value="1"/>
</dbReference>
<dbReference type="Proteomes" id="UP000011083">
    <property type="component" value="Unassembled WGS sequence"/>
</dbReference>
<dbReference type="SMART" id="SM00220">
    <property type="entry name" value="S_TKc"/>
    <property type="match status" value="1"/>
</dbReference>
<feature type="domain" description="Protein kinase" evidence="9">
    <location>
        <begin position="71"/>
        <end position="356"/>
    </location>
</feature>
<dbReference type="Gene3D" id="3.30.200.20">
    <property type="entry name" value="Phosphorylase Kinase, domain 1"/>
    <property type="match status" value="2"/>
</dbReference>
<evidence type="ECO:0000256" key="2">
    <source>
        <dbReference type="ARBA" id="ARBA00022527"/>
    </source>
</evidence>
<dbReference type="EMBL" id="KB008047">
    <property type="protein sequence ID" value="ELR14686.1"/>
    <property type="molecule type" value="Genomic_DNA"/>
</dbReference>
<evidence type="ECO:0000259" key="10">
    <source>
        <dbReference type="PROSITE" id="PS51285"/>
    </source>
</evidence>
<protein>
    <submittedName>
        <fullName evidence="11">PHprotein kinase domain containing protein</fullName>
    </submittedName>
</protein>
<dbReference type="Pfam" id="PF00169">
    <property type="entry name" value="PH"/>
    <property type="match status" value="1"/>
</dbReference>
<name>L8GRD5_ACACF</name>